<dbReference type="InterPro" id="IPR044643">
    <property type="entry name" value="TrpF_fam"/>
</dbReference>
<evidence type="ECO:0000256" key="5">
    <source>
        <dbReference type="ARBA" id="ARBA00023141"/>
    </source>
</evidence>
<keyword evidence="6 8" id="KW-0413">Isomerase</keyword>
<keyword evidence="3" id="KW-0028">Amino-acid biosynthesis</keyword>
<dbReference type="Gene3D" id="3.20.20.70">
    <property type="entry name" value="Aldolase class I"/>
    <property type="match status" value="1"/>
</dbReference>
<dbReference type="EC" id="5.3.1.24" evidence="2"/>
<keyword evidence="4" id="KW-0822">Tryptophan biosynthesis</keyword>
<evidence type="ECO:0000313" key="8">
    <source>
        <dbReference type="EMBL" id="VAV94084.1"/>
    </source>
</evidence>
<name>A0A3B0RKQ9_9ZZZZ</name>
<evidence type="ECO:0000256" key="1">
    <source>
        <dbReference type="ARBA" id="ARBA00004664"/>
    </source>
</evidence>
<comment type="pathway">
    <text evidence="1">Amino-acid biosynthesis; L-tryptophan biosynthesis; L-tryptophan from chorismate: step 3/5.</text>
</comment>
<feature type="domain" description="N-(5'phosphoribosyl) anthranilate isomerase (PRAI)" evidence="7">
    <location>
        <begin position="4"/>
        <end position="206"/>
    </location>
</feature>
<evidence type="ECO:0000256" key="2">
    <source>
        <dbReference type="ARBA" id="ARBA00012572"/>
    </source>
</evidence>
<sequence length="215" mass="22932">MTGIKICGITEMNGLTAALHNQVERIGLVFAPGSPRQVTVQSAQPLAEAARDRALIVAVLVNPGDKQLARIVSDIAPDFLQLHGKESPERVRSLWKRYHIPIIKAFSIGSTKDIADTIRYSRTAFEFLFDAKPPKDATRAGGYGEAFDWSLLAAAQPSRPWLLAGGLDAQNVAEAIRISGAPMVDISSGVESAPGVKDAALLADFCAAVRTGPTK</sequence>
<accession>A0A3B0RKQ9</accession>
<dbReference type="InterPro" id="IPR013785">
    <property type="entry name" value="Aldolase_TIM"/>
</dbReference>
<dbReference type="InterPro" id="IPR001240">
    <property type="entry name" value="PRAI_dom"/>
</dbReference>
<dbReference type="PANTHER" id="PTHR42894">
    <property type="entry name" value="N-(5'-PHOSPHORIBOSYL)ANTHRANILATE ISOMERASE"/>
    <property type="match status" value="1"/>
</dbReference>
<gene>
    <name evidence="8" type="ORF">MNBD_ALPHA06-695</name>
</gene>
<dbReference type="NCBIfam" id="NF002295">
    <property type="entry name" value="PRK01222.1-1"/>
    <property type="match status" value="1"/>
</dbReference>
<organism evidence="8">
    <name type="scientific">hydrothermal vent metagenome</name>
    <dbReference type="NCBI Taxonomy" id="652676"/>
    <lineage>
        <taxon>unclassified sequences</taxon>
        <taxon>metagenomes</taxon>
        <taxon>ecological metagenomes</taxon>
    </lineage>
</organism>
<dbReference type="Pfam" id="PF00697">
    <property type="entry name" value="PRAI"/>
    <property type="match status" value="1"/>
</dbReference>
<dbReference type="UniPathway" id="UPA00035">
    <property type="reaction ID" value="UER00042"/>
</dbReference>
<reference evidence="8" key="1">
    <citation type="submission" date="2018-06" db="EMBL/GenBank/DDBJ databases">
        <authorList>
            <person name="Zhirakovskaya E."/>
        </authorList>
    </citation>
    <scope>NUCLEOTIDE SEQUENCE</scope>
</reference>
<evidence type="ECO:0000256" key="4">
    <source>
        <dbReference type="ARBA" id="ARBA00022822"/>
    </source>
</evidence>
<evidence type="ECO:0000256" key="6">
    <source>
        <dbReference type="ARBA" id="ARBA00023235"/>
    </source>
</evidence>
<evidence type="ECO:0000259" key="7">
    <source>
        <dbReference type="Pfam" id="PF00697"/>
    </source>
</evidence>
<dbReference type="EMBL" id="UOEE01000176">
    <property type="protein sequence ID" value="VAV94084.1"/>
    <property type="molecule type" value="Genomic_DNA"/>
</dbReference>
<dbReference type="InterPro" id="IPR011060">
    <property type="entry name" value="RibuloseP-bd_barrel"/>
</dbReference>
<dbReference type="GO" id="GO:0000162">
    <property type="term" value="P:L-tryptophan biosynthetic process"/>
    <property type="evidence" value="ECO:0007669"/>
    <property type="project" value="UniProtKB-UniPathway"/>
</dbReference>
<dbReference type="GO" id="GO:0004640">
    <property type="term" value="F:phosphoribosylanthranilate isomerase activity"/>
    <property type="evidence" value="ECO:0007669"/>
    <property type="project" value="UniProtKB-EC"/>
</dbReference>
<dbReference type="HAMAP" id="MF_00135">
    <property type="entry name" value="PRAI"/>
    <property type="match status" value="1"/>
</dbReference>
<dbReference type="AlphaFoldDB" id="A0A3B0RKQ9"/>
<dbReference type="SUPFAM" id="SSF51366">
    <property type="entry name" value="Ribulose-phoshate binding barrel"/>
    <property type="match status" value="1"/>
</dbReference>
<evidence type="ECO:0000256" key="3">
    <source>
        <dbReference type="ARBA" id="ARBA00022605"/>
    </source>
</evidence>
<dbReference type="CDD" id="cd00405">
    <property type="entry name" value="PRAI"/>
    <property type="match status" value="1"/>
</dbReference>
<proteinExistence type="inferred from homology"/>
<keyword evidence="5" id="KW-0057">Aromatic amino acid biosynthesis</keyword>
<dbReference type="PANTHER" id="PTHR42894:SF1">
    <property type="entry name" value="N-(5'-PHOSPHORIBOSYL)ANTHRANILATE ISOMERASE"/>
    <property type="match status" value="1"/>
</dbReference>
<protein>
    <recommendedName>
        <fullName evidence="2">phosphoribosylanthranilate isomerase</fullName>
        <ecNumber evidence="2">5.3.1.24</ecNumber>
    </recommendedName>
</protein>